<dbReference type="EMBL" id="PQXO01000047">
    <property type="protein sequence ID" value="TGO90891.1"/>
    <property type="molecule type" value="Genomic_DNA"/>
</dbReference>
<protein>
    <submittedName>
        <fullName evidence="2">Uncharacterized protein</fullName>
    </submittedName>
</protein>
<evidence type="ECO:0000313" key="3">
    <source>
        <dbReference type="Proteomes" id="UP000297280"/>
    </source>
</evidence>
<gene>
    <name evidence="2" type="ORF">BPOR_0047g00140</name>
</gene>
<reference evidence="2 3" key="1">
    <citation type="submission" date="2017-12" db="EMBL/GenBank/DDBJ databases">
        <title>Comparative genomics of Botrytis spp.</title>
        <authorList>
            <person name="Valero-Jimenez C.A."/>
            <person name="Tapia P."/>
            <person name="Veloso J."/>
            <person name="Silva-Moreno E."/>
            <person name="Staats M."/>
            <person name="Valdes J.H."/>
            <person name="Van Kan J.A.L."/>
        </authorList>
    </citation>
    <scope>NUCLEOTIDE SEQUENCE [LARGE SCALE GENOMIC DNA]</scope>
    <source>
        <strain evidence="2 3">MUCL3349</strain>
    </source>
</reference>
<accession>A0A4Z1L289</accession>
<keyword evidence="3" id="KW-1185">Reference proteome</keyword>
<feature type="compositionally biased region" description="Polar residues" evidence="1">
    <location>
        <begin position="387"/>
        <end position="402"/>
    </location>
</feature>
<dbReference type="AlphaFoldDB" id="A0A4Z1L289"/>
<sequence length="589" mass="67186">MTWHAEGFITKTQDTFHKSSLFKYCWQRAQEECYIESAEGNAKLEQIEDHLTRTPDSIDGIKKKSRHEITVADTIMVDTSDRQDVGEDWICINTYKFLGVDQRVSPDTQANHVNLRIVPDLVAGQRTILLTPSGEDDPTINDSTLDDELLYTQSHNDNSSKDEAPLPSNATIMPEEFETPIIYPALPQTPPSQMTLDPENDSSLRTSPKLALENKASTSPKKSHKIPVTIEVERKLTLSLQEEAINTMLQRFRSIATILSLERDMWVMMPAQPLLDDCNFIIWYSQRFGFNNPQRLRFHFMDSFLNPSSVPVDIGVSDGESTRLKQDTFFDFLKTYNYCNGNLQKYRILVVPENLVGLANSRRSYPFSNKEALFEFYQEDERELFSSSDAGSLNTKSQSQIRSYRKEQQLKSKARSTKPLLVEPLSHSSRSIPSEAIERGIRLPPLQPPIEFPPSKLPPLGQIDTGNSLSRYQLPGDPVIVVRVQKIDGRFSVPLHNAPFGPNVKIQEFFTWFVRFASHPSAVSPKLLQIWLRDAIPAVQYEIQQGDEQRFTHIKRNILPQCRRTVAMMSPISEFVILIRAPNWNVAVT</sequence>
<feature type="compositionally biased region" description="Polar residues" evidence="1">
    <location>
        <begin position="191"/>
        <end position="205"/>
    </location>
</feature>
<feature type="region of interest" description="Disordered" evidence="1">
    <location>
        <begin position="183"/>
        <end position="205"/>
    </location>
</feature>
<dbReference type="Proteomes" id="UP000297280">
    <property type="component" value="Unassembled WGS sequence"/>
</dbReference>
<name>A0A4Z1L289_9HELO</name>
<evidence type="ECO:0000313" key="2">
    <source>
        <dbReference type="EMBL" id="TGO90891.1"/>
    </source>
</evidence>
<organism evidence="2 3">
    <name type="scientific">Botrytis porri</name>
    <dbReference type="NCBI Taxonomy" id="87229"/>
    <lineage>
        <taxon>Eukaryota</taxon>
        <taxon>Fungi</taxon>
        <taxon>Dikarya</taxon>
        <taxon>Ascomycota</taxon>
        <taxon>Pezizomycotina</taxon>
        <taxon>Leotiomycetes</taxon>
        <taxon>Helotiales</taxon>
        <taxon>Sclerotiniaceae</taxon>
        <taxon>Botrytis</taxon>
    </lineage>
</organism>
<comment type="caution">
    <text evidence="2">The sequence shown here is derived from an EMBL/GenBank/DDBJ whole genome shotgun (WGS) entry which is preliminary data.</text>
</comment>
<feature type="region of interest" description="Disordered" evidence="1">
    <location>
        <begin position="387"/>
        <end position="415"/>
    </location>
</feature>
<proteinExistence type="predicted"/>
<evidence type="ECO:0000256" key="1">
    <source>
        <dbReference type="SAM" id="MobiDB-lite"/>
    </source>
</evidence>